<keyword evidence="4" id="KW-1185">Reference proteome</keyword>
<dbReference type="Proteomes" id="UP001331761">
    <property type="component" value="Unassembled WGS sequence"/>
</dbReference>
<proteinExistence type="predicted"/>
<evidence type="ECO:0000256" key="2">
    <source>
        <dbReference type="SAM" id="Phobius"/>
    </source>
</evidence>
<evidence type="ECO:0000256" key="1">
    <source>
        <dbReference type="SAM" id="MobiDB-lite"/>
    </source>
</evidence>
<keyword evidence="2" id="KW-0472">Membrane</keyword>
<accession>A0AAN8IPP8</accession>
<name>A0AAN8IPP8_TRICO</name>
<organism evidence="3 4">
    <name type="scientific">Trichostrongylus colubriformis</name>
    <name type="common">Black scour worm</name>
    <dbReference type="NCBI Taxonomy" id="6319"/>
    <lineage>
        <taxon>Eukaryota</taxon>
        <taxon>Metazoa</taxon>
        <taxon>Ecdysozoa</taxon>
        <taxon>Nematoda</taxon>
        <taxon>Chromadorea</taxon>
        <taxon>Rhabditida</taxon>
        <taxon>Rhabditina</taxon>
        <taxon>Rhabditomorpha</taxon>
        <taxon>Strongyloidea</taxon>
        <taxon>Trichostrongylidae</taxon>
        <taxon>Trichostrongylus</taxon>
    </lineage>
</organism>
<keyword evidence="2" id="KW-0812">Transmembrane</keyword>
<dbReference type="AlphaFoldDB" id="A0AAN8IPP8"/>
<sequence>MFHIWSDLTVHRPGTAVYRYIYISNLVWIPFLLLSSFICANKKPSAEQGAKTLHEDSTVPKSLHTAPTSQSSTAKMTRSKEDQRRQSMGFATSKSRRRTRTGSISIDVSESRTQLTEKRVRPLSRRSSRMRREESSKMKSVMTQRDDATLKSLNIRQQSRVVAVEPTLTMQAVKDREIKQRQVKPNEIKLREIKDIEELMKLAGTQEEEIITLTRLDEDSYGILLCKDVKDGSCRT</sequence>
<protein>
    <submittedName>
        <fullName evidence="3">Uncharacterized protein</fullName>
    </submittedName>
</protein>
<keyword evidence="2" id="KW-1133">Transmembrane helix</keyword>
<comment type="caution">
    <text evidence="3">The sequence shown here is derived from an EMBL/GenBank/DDBJ whole genome shotgun (WGS) entry which is preliminary data.</text>
</comment>
<feature type="compositionally biased region" description="Polar residues" evidence="1">
    <location>
        <begin position="65"/>
        <end position="76"/>
    </location>
</feature>
<reference evidence="3 4" key="1">
    <citation type="submission" date="2019-10" db="EMBL/GenBank/DDBJ databases">
        <title>Assembly and Annotation for the nematode Trichostrongylus colubriformis.</title>
        <authorList>
            <person name="Martin J."/>
        </authorList>
    </citation>
    <scope>NUCLEOTIDE SEQUENCE [LARGE SCALE GENOMIC DNA]</scope>
    <source>
        <strain evidence="3">G859</strain>
        <tissue evidence="3">Whole worm</tissue>
    </source>
</reference>
<evidence type="ECO:0000313" key="3">
    <source>
        <dbReference type="EMBL" id="KAK5978753.1"/>
    </source>
</evidence>
<feature type="transmembrane region" description="Helical" evidence="2">
    <location>
        <begin position="20"/>
        <end position="40"/>
    </location>
</feature>
<evidence type="ECO:0000313" key="4">
    <source>
        <dbReference type="Proteomes" id="UP001331761"/>
    </source>
</evidence>
<gene>
    <name evidence="3" type="ORF">GCK32_006887</name>
</gene>
<dbReference type="EMBL" id="WIXE01009044">
    <property type="protein sequence ID" value="KAK5978753.1"/>
    <property type="molecule type" value="Genomic_DNA"/>
</dbReference>
<feature type="region of interest" description="Disordered" evidence="1">
    <location>
        <begin position="49"/>
        <end position="144"/>
    </location>
</feature>